<keyword evidence="6" id="KW-0813">Transport</keyword>
<dbReference type="OrthoDB" id="9808135at2"/>
<keyword evidence="6" id="KW-0739">Sodium transport</keyword>
<dbReference type="InterPro" id="IPR004670">
    <property type="entry name" value="NhaA"/>
</dbReference>
<dbReference type="Gene3D" id="1.20.1530.10">
    <property type="entry name" value="Na+/H+ antiporter like domain"/>
    <property type="match status" value="1"/>
</dbReference>
<dbReference type="NCBIfam" id="TIGR00773">
    <property type="entry name" value="NhaA"/>
    <property type="match status" value="1"/>
</dbReference>
<keyword evidence="5 6" id="KW-0472">Membrane</keyword>
<evidence type="ECO:0000256" key="5">
    <source>
        <dbReference type="ARBA" id="ARBA00023136"/>
    </source>
</evidence>
<feature type="transmembrane region" description="Helical" evidence="6">
    <location>
        <begin position="149"/>
        <end position="173"/>
    </location>
</feature>
<dbReference type="GO" id="GO:0005886">
    <property type="term" value="C:plasma membrane"/>
    <property type="evidence" value="ECO:0007669"/>
    <property type="project" value="UniProtKB-SubCell"/>
</dbReference>
<evidence type="ECO:0000256" key="2">
    <source>
        <dbReference type="ARBA" id="ARBA00022475"/>
    </source>
</evidence>
<dbReference type="RefSeq" id="WP_123691656.1">
    <property type="nucleotide sequence ID" value="NZ_AP019700.1"/>
</dbReference>
<dbReference type="AlphaFoldDB" id="A0A3N1KZ23"/>
<dbReference type="EMBL" id="RJKX01000015">
    <property type="protein sequence ID" value="ROP84049.1"/>
    <property type="molecule type" value="Genomic_DNA"/>
</dbReference>
<comment type="caution">
    <text evidence="7">The sequence shown here is derived from an EMBL/GenBank/DDBJ whole genome shotgun (WGS) entry which is preliminary data.</text>
</comment>
<dbReference type="NCBIfam" id="NF007111">
    <property type="entry name" value="PRK09560.1"/>
    <property type="match status" value="1"/>
</dbReference>
<evidence type="ECO:0000256" key="1">
    <source>
        <dbReference type="ARBA" id="ARBA00004429"/>
    </source>
</evidence>
<comment type="function">
    <text evidence="6">Na(+)/H(+) antiporter that extrudes sodium in exchange for external protons.</text>
</comment>
<dbReference type="InterPro" id="IPR023171">
    <property type="entry name" value="Na/H_antiporter_dom_sf"/>
</dbReference>
<dbReference type="GO" id="GO:0015385">
    <property type="term" value="F:sodium:proton antiporter activity"/>
    <property type="evidence" value="ECO:0007669"/>
    <property type="project" value="UniProtKB-UniRule"/>
</dbReference>
<keyword evidence="6" id="KW-0050">Antiport</keyword>
<feature type="transmembrane region" description="Helical" evidence="6">
    <location>
        <begin position="203"/>
        <end position="234"/>
    </location>
</feature>
<dbReference type="Pfam" id="PF06965">
    <property type="entry name" value="Na_H_antiport_1"/>
    <property type="match status" value="1"/>
</dbReference>
<keyword evidence="6" id="KW-0406">Ion transport</keyword>
<keyword evidence="6" id="KW-0915">Sodium</keyword>
<feature type="transmembrane region" description="Helical" evidence="6">
    <location>
        <begin position="323"/>
        <end position="348"/>
    </location>
</feature>
<evidence type="ECO:0000256" key="4">
    <source>
        <dbReference type="ARBA" id="ARBA00022989"/>
    </source>
</evidence>
<keyword evidence="2 6" id="KW-1003">Cell membrane</keyword>
<feature type="transmembrane region" description="Helical" evidence="6">
    <location>
        <begin position="360"/>
        <end position="379"/>
    </location>
</feature>
<name>A0A3N1KZ23_9PROT</name>
<reference evidence="7 8" key="1">
    <citation type="submission" date="2018-11" db="EMBL/GenBank/DDBJ databases">
        <title>Genomic Encyclopedia of Type Strains, Phase IV (KMG-IV): sequencing the most valuable type-strain genomes for metagenomic binning, comparative biology and taxonomic classification.</title>
        <authorList>
            <person name="Goeker M."/>
        </authorList>
    </citation>
    <scope>NUCLEOTIDE SEQUENCE [LARGE SCALE GENOMIC DNA]</scope>
    <source>
        <strain evidence="7 8">DSM 5900</strain>
    </source>
</reference>
<keyword evidence="3 6" id="KW-0812">Transmembrane</keyword>
<evidence type="ECO:0000313" key="7">
    <source>
        <dbReference type="EMBL" id="ROP84049.1"/>
    </source>
</evidence>
<keyword evidence="8" id="KW-1185">Reference proteome</keyword>
<feature type="transmembrane region" description="Helical" evidence="6">
    <location>
        <begin position="254"/>
        <end position="277"/>
    </location>
</feature>
<dbReference type="NCBIfam" id="NF007112">
    <property type="entry name" value="PRK09561.1"/>
    <property type="match status" value="1"/>
</dbReference>
<feature type="transmembrane region" description="Helical" evidence="6">
    <location>
        <begin position="121"/>
        <end position="142"/>
    </location>
</feature>
<sequence>MSLARLPDEAKAGLLLAAAAVLAMLAANLPGLSGLYAGLLDTPVAVQVGALAIAKPLLLWINDGLMAVFFLFVGMELKREAVHGALRDTRVAALPITGAVGGVVVPTLVYVAIAWGDSEVLRGWAISSATDIAFAVGVAALLGRHFPPALRIFLLTLAIVDDLVAIIVIALFYTGDLSTTALVVAALALAALAGMNRLGVVRVAAYVVVGTILWVAVLKSGVHATLAGVALGLAVPLTDRDGRPGPAHAMEHGLAPWVNFAILPVFAFANAGIGLAGMSPATLLAPLPLAIAMGLFLGKQAGVMLAAFLAIRCGLARMPPGVSWAQLYGAALLTGIGFTMSLFIGSLAFSSPAMLDQMRLGVVAGSLLSGVGAVVWLRWTGAAGKR</sequence>
<gene>
    <name evidence="6" type="primary">nhaA</name>
    <name evidence="7" type="ORF">EDC65_3396</name>
</gene>
<evidence type="ECO:0000256" key="6">
    <source>
        <dbReference type="HAMAP-Rule" id="MF_01844"/>
    </source>
</evidence>
<feature type="transmembrane region" description="Helical" evidence="6">
    <location>
        <begin position="89"/>
        <end position="115"/>
    </location>
</feature>
<evidence type="ECO:0000256" key="3">
    <source>
        <dbReference type="ARBA" id="ARBA00022692"/>
    </source>
</evidence>
<protein>
    <recommendedName>
        <fullName evidence="6">Na(+)/H(+) antiporter NhaA</fullName>
    </recommendedName>
    <alternativeName>
        <fullName evidence="6">Sodium/proton antiporter NhaA</fullName>
    </alternativeName>
</protein>
<organism evidence="7 8">
    <name type="scientific">Stella humosa</name>
    <dbReference type="NCBI Taxonomy" id="94"/>
    <lineage>
        <taxon>Bacteria</taxon>
        <taxon>Pseudomonadati</taxon>
        <taxon>Pseudomonadota</taxon>
        <taxon>Alphaproteobacteria</taxon>
        <taxon>Rhodospirillales</taxon>
        <taxon>Stellaceae</taxon>
        <taxon>Stella</taxon>
    </lineage>
</organism>
<feature type="transmembrane region" description="Helical" evidence="6">
    <location>
        <begin position="289"/>
        <end position="311"/>
    </location>
</feature>
<comment type="subcellular location">
    <subcellularLocation>
        <location evidence="1">Cell inner membrane</location>
        <topology evidence="1">Multi-pass membrane protein</topology>
    </subcellularLocation>
    <subcellularLocation>
        <location evidence="6">Cell membrane</location>
        <topology evidence="6">Multi-pass membrane protein</topology>
    </subcellularLocation>
</comment>
<evidence type="ECO:0000313" key="8">
    <source>
        <dbReference type="Proteomes" id="UP000278222"/>
    </source>
</evidence>
<comment type="similarity">
    <text evidence="6">Belongs to the NhaA Na(+)/H(+) (TC 2.A.33) antiporter family.</text>
</comment>
<feature type="transmembrane region" description="Helical" evidence="6">
    <location>
        <begin position="57"/>
        <end position="77"/>
    </location>
</feature>
<dbReference type="PANTHER" id="PTHR30341:SF0">
    <property type="entry name" value="NA(+)_H(+) ANTIPORTER NHAA"/>
    <property type="match status" value="1"/>
</dbReference>
<proteinExistence type="inferred from homology"/>
<feature type="transmembrane region" description="Helical" evidence="6">
    <location>
        <begin position="179"/>
        <end position="196"/>
    </location>
</feature>
<dbReference type="GO" id="GO:0006885">
    <property type="term" value="P:regulation of pH"/>
    <property type="evidence" value="ECO:0007669"/>
    <property type="project" value="UniProtKB-UniRule"/>
</dbReference>
<keyword evidence="4 6" id="KW-1133">Transmembrane helix</keyword>
<accession>A0A3N1KZ23</accession>
<feature type="transmembrane region" description="Helical" evidence="6">
    <location>
        <begin position="12"/>
        <end position="37"/>
    </location>
</feature>
<dbReference type="HAMAP" id="MF_01844">
    <property type="entry name" value="NhaA"/>
    <property type="match status" value="1"/>
</dbReference>
<dbReference type="PANTHER" id="PTHR30341">
    <property type="entry name" value="SODIUM ION/PROTON ANTIPORTER NHAA-RELATED"/>
    <property type="match status" value="1"/>
</dbReference>
<dbReference type="Proteomes" id="UP000278222">
    <property type="component" value="Unassembled WGS sequence"/>
</dbReference>
<comment type="catalytic activity">
    <reaction evidence="6">
        <text>Na(+)(in) + 2 H(+)(out) = Na(+)(out) + 2 H(+)(in)</text>
        <dbReference type="Rhea" id="RHEA:29251"/>
        <dbReference type="ChEBI" id="CHEBI:15378"/>
        <dbReference type="ChEBI" id="CHEBI:29101"/>
    </reaction>
</comment>